<reference evidence="1" key="2">
    <citation type="journal article" date="2020" name="Nat. Commun.">
        <title>Large-scale genome sequencing of mycorrhizal fungi provides insights into the early evolution of symbiotic traits.</title>
        <authorList>
            <person name="Miyauchi S."/>
            <person name="Kiss E."/>
            <person name="Kuo A."/>
            <person name="Drula E."/>
            <person name="Kohler A."/>
            <person name="Sanchez-Garcia M."/>
            <person name="Morin E."/>
            <person name="Andreopoulos B."/>
            <person name="Barry K.W."/>
            <person name="Bonito G."/>
            <person name="Buee M."/>
            <person name="Carver A."/>
            <person name="Chen C."/>
            <person name="Cichocki N."/>
            <person name="Clum A."/>
            <person name="Culley D."/>
            <person name="Crous P.W."/>
            <person name="Fauchery L."/>
            <person name="Girlanda M."/>
            <person name="Hayes R.D."/>
            <person name="Keri Z."/>
            <person name="LaButti K."/>
            <person name="Lipzen A."/>
            <person name="Lombard V."/>
            <person name="Magnuson J."/>
            <person name="Maillard F."/>
            <person name="Murat C."/>
            <person name="Nolan M."/>
            <person name="Ohm R.A."/>
            <person name="Pangilinan J."/>
            <person name="Pereira M.F."/>
            <person name="Perotto S."/>
            <person name="Peter M."/>
            <person name="Pfister S."/>
            <person name="Riley R."/>
            <person name="Sitrit Y."/>
            <person name="Stielow J.B."/>
            <person name="Szollosi G."/>
            <person name="Zifcakova L."/>
            <person name="Stursova M."/>
            <person name="Spatafora J.W."/>
            <person name="Tedersoo L."/>
            <person name="Vaario L.M."/>
            <person name="Yamada A."/>
            <person name="Yan M."/>
            <person name="Wang P."/>
            <person name="Xu J."/>
            <person name="Bruns T."/>
            <person name="Baldrian P."/>
            <person name="Vilgalys R."/>
            <person name="Dunand C."/>
            <person name="Henrissat B."/>
            <person name="Grigoriev I.V."/>
            <person name="Hibbett D."/>
            <person name="Nagy L.G."/>
            <person name="Martin F.M."/>
        </authorList>
    </citation>
    <scope>NUCLEOTIDE SEQUENCE</scope>
    <source>
        <strain evidence="1">BED1</strain>
    </source>
</reference>
<name>A0AAD4BNR1_BOLED</name>
<dbReference type="AlphaFoldDB" id="A0AAD4BNR1"/>
<protein>
    <submittedName>
        <fullName evidence="1">Uncharacterized protein</fullName>
    </submittedName>
</protein>
<accession>A0AAD4BNR1</accession>
<keyword evidence="2" id="KW-1185">Reference proteome</keyword>
<feature type="non-terminal residue" evidence="1">
    <location>
        <position position="1"/>
    </location>
</feature>
<dbReference type="EMBL" id="WHUW01000022">
    <property type="protein sequence ID" value="KAF8436220.1"/>
    <property type="molecule type" value="Genomic_DNA"/>
</dbReference>
<comment type="caution">
    <text evidence="1">The sequence shown here is derived from an EMBL/GenBank/DDBJ whole genome shotgun (WGS) entry which is preliminary data.</text>
</comment>
<sequence>LLQEGQPFFSKVQRRATKRTNSTRLITVVNLLGDRPVDVPQLQGGQDIKKPQAAFRRYPPRIPNPPNDPQATSQISADASVNNDGSLRYWYRMGTGTGRFLSPTVDV</sequence>
<gene>
    <name evidence="1" type="ORF">L210DRAFT_947623</name>
</gene>
<proteinExistence type="predicted"/>
<dbReference type="Proteomes" id="UP001194468">
    <property type="component" value="Unassembled WGS sequence"/>
</dbReference>
<evidence type="ECO:0000313" key="2">
    <source>
        <dbReference type="Proteomes" id="UP001194468"/>
    </source>
</evidence>
<evidence type="ECO:0000313" key="1">
    <source>
        <dbReference type="EMBL" id="KAF8436220.1"/>
    </source>
</evidence>
<organism evidence="1 2">
    <name type="scientific">Boletus edulis BED1</name>
    <dbReference type="NCBI Taxonomy" id="1328754"/>
    <lineage>
        <taxon>Eukaryota</taxon>
        <taxon>Fungi</taxon>
        <taxon>Dikarya</taxon>
        <taxon>Basidiomycota</taxon>
        <taxon>Agaricomycotina</taxon>
        <taxon>Agaricomycetes</taxon>
        <taxon>Agaricomycetidae</taxon>
        <taxon>Boletales</taxon>
        <taxon>Boletineae</taxon>
        <taxon>Boletaceae</taxon>
        <taxon>Boletoideae</taxon>
        <taxon>Boletus</taxon>
    </lineage>
</organism>
<reference evidence="1" key="1">
    <citation type="submission" date="2019-10" db="EMBL/GenBank/DDBJ databases">
        <authorList>
            <consortium name="DOE Joint Genome Institute"/>
            <person name="Kuo A."/>
            <person name="Miyauchi S."/>
            <person name="Kiss E."/>
            <person name="Drula E."/>
            <person name="Kohler A."/>
            <person name="Sanchez-Garcia M."/>
            <person name="Andreopoulos B."/>
            <person name="Barry K.W."/>
            <person name="Bonito G."/>
            <person name="Buee M."/>
            <person name="Carver A."/>
            <person name="Chen C."/>
            <person name="Cichocki N."/>
            <person name="Clum A."/>
            <person name="Culley D."/>
            <person name="Crous P.W."/>
            <person name="Fauchery L."/>
            <person name="Girlanda M."/>
            <person name="Hayes R."/>
            <person name="Keri Z."/>
            <person name="LaButti K."/>
            <person name="Lipzen A."/>
            <person name="Lombard V."/>
            <person name="Magnuson J."/>
            <person name="Maillard F."/>
            <person name="Morin E."/>
            <person name="Murat C."/>
            <person name="Nolan M."/>
            <person name="Ohm R."/>
            <person name="Pangilinan J."/>
            <person name="Pereira M."/>
            <person name="Perotto S."/>
            <person name="Peter M."/>
            <person name="Riley R."/>
            <person name="Sitrit Y."/>
            <person name="Stielow B."/>
            <person name="Szollosi G."/>
            <person name="Zifcakova L."/>
            <person name="Stursova M."/>
            <person name="Spatafora J.W."/>
            <person name="Tedersoo L."/>
            <person name="Vaario L.-M."/>
            <person name="Yamada A."/>
            <person name="Yan M."/>
            <person name="Wang P."/>
            <person name="Xu J."/>
            <person name="Bruns T."/>
            <person name="Baldrian P."/>
            <person name="Vilgalys R."/>
            <person name="Henrissat B."/>
            <person name="Grigoriev I.V."/>
            <person name="Hibbett D."/>
            <person name="Nagy L.G."/>
            <person name="Martin F.M."/>
        </authorList>
    </citation>
    <scope>NUCLEOTIDE SEQUENCE</scope>
    <source>
        <strain evidence="1">BED1</strain>
    </source>
</reference>